<dbReference type="RefSeq" id="WP_063602045.1">
    <property type="nucleotide sequence ID" value="NZ_LITQ01000030.1"/>
</dbReference>
<organism evidence="2 4">
    <name type="scientific">Clostridium coskatii</name>
    <dbReference type="NCBI Taxonomy" id="1705578"/>
    <lineage>
        <taxon>Bacteria</taxon>
        <taxon>Bacillati</taxon>
        <taxon>Bacillota</taxon>
        <taxon>Clostridia</taxon>
        <taxon>Eubacteriales</taxon>
        <taxon>Clostridiaceae</taxon>
        <taxon>Clostridium</taxon>
    </lineage>
</organism>
<feature type="compositionally biased region" description="Polar residues" evidence="1">
    <location>
        <begin position="71"/>
        <end position="88"/>
    </location>
</feature>
<proteinExistence type="predicted"/>
<dbReference type="EMBL" id="LITQ01000030">
    <property type="protein sequence ID" value="OAA90711.1"/>
    <property type="molecule type" value="Genomic_DNA"/>
</dbReference>
<dbReference type="InterPro" id="IPR021146">
    <property type="entry name" value="Phage_gp6-like_head-tail"/>
</dbReference>
<keyword evidence="5" id="KW-1185">Reference proteome</keyword>
<comment type="caution">
    <text evidence="2">The sequence shown here is derived from an EMBL/GenBank/DDBJ whole genome shotgun (WGS) entry which is preliminary data.</text>
</comment>
<protein>
    <submittedName>
        <fullName evidence="2">Phage gp6-like head-tail connector protein</fullName>
    </submittedName>
</protein>
<dbReference type="Proteomes" id="UP000077384">
    <property type="component" value="Unassembled WGS sequence"/>
</dbReference>
<evidence type="ECO:0000313" key="4">
    <source>
        <dbReference type="Proteomes" id="UP000077384"/>
    </source>
</evidence>
<dbReference type="InterPro" id="IPR053746">
    <property type="entry name" value="Viral_HT_Connector_Assembly"/>
</dbReference>
<dbReference type="AlphaFoldDB" id="A0A166RDI6"/>
<accession>A0A166RDI6</accession>
<reference evidence="2 4" key="1">
    <citation type="journal article" date="2015" name="Biotechnol. Bioeng.">
        <title>Genome sequence and phenotypic characterization of Caulobacter segnis.</title>
        <authorList>
            <person name="Patel S."/>
            <person name="Fletcher B."/>
            <person name="Scott D.C."/>
            <person name="Ely B."/>
        </authorList>
    </citation>
    <scope>NUCLEOTIDE SEQUENCE [LARGE SCALE GENOMIC DNA]</scope>
    <source>
        <strain evidence="2 4">PS02</strain>
    </source>
</reference>
<reference evidence="3 5" key="2">
    <citation type="journal article" date="2016" name="Front. Microbiol.">
        <title>Industrial Acetogenic Biocatalysts: A Comparative Metabolic and Genomic Analysis.</title>
        <authorList>
            <person name="Bengelsdorf F."/>
            <person name="Poehlein A."/>
            <person name="Sonja S."/>
            <person name="Erz C."/>
            <person name="Hummel T."/>
            <person name="Hoffmeister S."/>
            <person name="Daniel R."/>
            <person name="Durre P."/>
        </authorList>
    </citation>
    <scope>NUCLEOTIDE SEQUENCE [LARGE SCALE GENOMIC DNA]</scope>
    <source>
        <strain evidence="3 5">PTA-10522</strain>
    </source>
</reference>
<evidence type="ECO:0000256" key="1">
    <source>
        <dbReference type="SAM" id="MobiDB-lite"/>
    </source>
</evidence>
<dbReference type="Pfam" id="PF05135">
    <property type="entry name" value="Phage_connect_1"/>
    <property type="match status" value="1"/>
</dbReference>
<name>A0A166RDI6_9CLOT</name>
<dbReference type="EMBL" id="LROR01000023">
    <property type="protein sequence ID" value="OBR97453.1"/>
    <property type="molecule type" value="Genomic_DNA"/>
</dbReference>
<gene>
    <name evidence="3" type="ORF">CLCOS_03090</name>
    <name evidence="2" type="ORF">WX73_02076</name>
</gene>
<dbReference type="Proteomes" id="UP000093694">
    <property type="component" value="Unassembled WGS sequence"/>
</dbReference>
<sequence>MAVIDDVKELKGWQTDNSHDGKINIYTRRATTLIKNYLNLNSNDTTDIENTYQDACVAYVMEQFDRKGNEATKQYSQGKRSGTYGSDLSENVKSLLPVPYARMMG</sequence>
<evidence type="ECO:0000313" key="3">
    <source>
        <dbReference type="EMBL" id="OBR97453.1"/>
    </source>
</evidence>
<dbReference type="Gene3D" id="1.10.246.150">
    <property type="match status" value="1"/>
</dbReference>
<dbReference type="PATRIC" id="fig|1705578.3.peg.2334"/>
<feature type="region of interest" description="Disordered" evidence="1">
    <location>
        <begin position="69"/>
        <end position="88"/>
    </location>
</feature>
<evidence type="ECO:0000313" key="2">
    <source>
        <dbReference type="EMBL" id="OAA90711.1"/>
    </source>
</evidence>
<evidence type="ECO:0000313" key="5">
    <source>
        <dbReference type="Proteomes" id="UP000093694"/>
    </source>
</evidence>